<comment type="caution">
    <text evidence="2">The sequence shown here is derived from an EMBL/GenBank/DDBJ whole genome shotgun (WGS) entry which is preliminary data.</text>
</comment>
<reference evidence="2" key="1">
    <citation type="submission" date="2019-09" db="EMBL/GenBank/DDBJ databases">
        <title>Characterisation of the sponge microbiome using genome-centric metagenomics.</title>
        <authorList>
            <person name="Engelberts J.P."/>
            <person name="Robbins S.J."/>
            <person name="De Goeij J.M."/>
            <person name="Aranda M."/>
            <person name="Bell S.C."/>
            <person name="Webster N.S."/>
        </authorList>
    </citation>
    <scope>NUCLEOTIDE SEQUENCE</scope>
    <source>
        <strain evidence="2">SB0664_bin_43</strain>
    </source>
</reference>
<sequence length="271" mass="30049">MQKHSDVHNLKSSWILCANLYFPFRTSCRDRGLLGSFLRHRVAPQVESLNAIELEFSEDGELHPSRLLGESGGRRGAGQTSPDLGLLVNGGHGLVLVESKFTERDFSRCSARKRKGSAGRPGNPDPERCDHALAVAQDPCSQCHQAVWGRRYWEHLTPAANQEVLAALPCCPAARGGYQLLRQSALAEGIARSGKYDLTASAVAVDARNTDLIACLKKSGIPDLSRWASVFGGRATFAVFTHQQWVGWDKEHDREDRWRGWLTWIGDRYGI</sequence>
<evidence type="ECO:0000313" key="2">
    <source>
        <dbReference type="EMBL" id="MXY33445.1"/>
    </source>
</evidence>
<proteinExistence type="predicted"/>
<organism evidence="2">
    <name type="scientific">Boseongicola sp. SB0664_bin_43</name>
    <dbReference type="NCBI Taxonomy" id="2604844"/>
    <lineage>
        <taxon>Bacteria</taxon>
        <taxon>Pseudomonadati</taxon>
        <taxon>Pseudomonadota</taxon>
        <taxon>Alphaproteobacteria</taxon>
        <taxon>Rhodobacterales</taxon>
        <taxon>Paracoccaceae</taxon>
        <taxon>Boseongicola</taxon>
    </lineage>
</organism>
<name>A0A6B0XZ11_9RHOB</name>
<dbReference type="EMBL" id="VXRY01000198">
    <property type="protein sequence ID" value="MXY33445.1"/>
    <property type="molecule type" value="Genomic_DNA"/>
</dbReference>
<dbReference type="InterPro" id="IPR054333">
    <property type="entry name" value="REase-ARP-assoc"/>
</dbReference>
<protein>
    <submittedName>
        <fullName evidence="2">Uncharacterized protein</fullName>
    </submittedName>
</protein>
<evidence type="ECO:0000256" key="1">
    <source>
        <dbReference type="SAM" id="MobiDB-lite"/>
    </source>
</evidence>
<dbReference type="Pfam" id="PF22558">
    <property type="entry name" value="REase-ARP"/>
    <property type="match status" value="1"/>
</dbReference>
<accession>A0A6B0XZ11</accession>
<gene>
    <name evidence="2" type="ORF">F4Y60_05020</name>
</gene>
<dbReference type="AlphaFoldDB" id="A0A6B0XZ11"/>
<feature type="region of interest" description="Disordered" evidence="1">
    <location>
        <begin position="63"/>
        <end position="82"/>
    </location>
</feature>